<feature type="transmembrane region" description="Helical" evidence="9">
    <location>
        <begin position="406"/>
        <end position="431"/>
    </location>
</feature>
<dbReference type="Pfam" id="PF02028">
    <property type="entry name" value="BCCT"/>
    <property type="match status" value="1"/>
</dbReference>
<reference evidence="10 13" key="2">
    <citation type="submission" date="2019-07" db="EMBL/GenBank/DDBJ databases">
        <title>Whole genome shotgun sequence of Halomonas cupida NBRC 102219.</title>
        <authorList>
            <person name="Hosoyama A."/>
            <person name="Uohara A."/>
            <person name="Ohji S."/>
            <person name="Ichikawa N."/>
        </authorList>
    </citation>
    <scope>NUCLEOTIDE SEQUENCE [LARGE SCALE GENOMIC DNA]</scope>
    <source>
        <strain evidence="10 13">NBRC 102219</strain>
    </source>
</reference>
<feature type="transmembrane region" description="Helical" evidence="9">
    <location>
        <begin position="469"/>
        <end position="492"/>
    </location>
</feature>
<keyword evidence="7 9" id="KW-0472">Membrane</keyword>
<evidence type="ECO:0000256" key="4">
    <source>
        <dbReference type="ARBA" id="ARBA00022475"/>
    </source>
</evidence>
<evidence type="ECO:0000313" key="10">
    <source>
        <dbReference type="EMBL" id="GEN24290.1"/>
    </source>
</evidence>
<keyword evidence="4" id="KW-1003">Cell membrane</keyword>
<feature type="transmembrane region" description="Helical" evidence="9">
    <location>
        <begin position="258"/>
        <end position="275"/>
    </location>
</feature>
<gene>
    <name evidence="10" type="ORF">HCU01_22390</name>
    <name evidence="11" type="ORF">SAMN05660971_03081</name>
</gene>
<feature type="transmembrane region" description="Helical" evidence="9">
    <location>
        <begin position="443"/>
        <end position="463"/>
    </location>
</feature>
<feature type="region of interest" description="Disordered" evidence="8">
    <location>
        <begin position="522"/>
        <end position="563"/>
    </location>
</feature>
<evidence type="ECO:0000313" key="11">
    <source>
        <dbReference type="EMBL" id="SHM47205.1"/>
    </source>
</evidence>
<evidence type="ECO:0000256" key="1">
    <source>
        <dbReference type="ARBA" id="ARBA00004651"/>
    </source>
</evidence>
<feature type="transmembrane region" description="Helical" evidence="9">
    <location>
        <begin position="49"/>
        <end position="67"/>
    </location>
</feature>
<feature type="transmembrane region" description="Helical" evidence="9">
    <location>
        <begin position="348"/>
        <end position="371"/>
    </location>
</feature>
<evidence type="ECO:0000313" key="12">
    <source>
        <dbReference type="Proteomes" id="UP000184123"/>
    </source>
</evidence>
<keyword evidence="13" id="KW-1185">Reference proteome</keyword>
<dbReference type="EMBL" id="FRCA01000008">
    <property type="protein sequence ID" value="SHM47205.1"/>
    <property type="molecule type" value="Genomic_DNA"/>
</dbReference>
<dbReference type="PANTHER" id="PTHR30047">
    <property type="entry name" value="HIGH-AFFINITY CHOLINE TRANSPORT PROTEIN-RELATED"/>
    <property type="match status" value="1"/>
</dbReference>
<evidence type="ECO:0000313" key="13">
    <source>
        <dbReference type="Proteomes" id="UP000321726"/>
    </source>
</evidence>
<feature type="transmembrane region" description="Helical" evidence="9">
    <location>
        <begin position="12"/>
        <end position="29"/>
    </location>
</feature>
<keyword evidence="6 9" id="KW-1133">Transmembrane helix</keyword>
<evidence type="ECO:0000256" key="8">
    <source>
        <dbReference type="SAM" id="MobiDB-lite"/>
    </source>
</evidence>
<protein>
    <submittedName>
        <fullName evidence="11">Choline/carnitine/betaine transport</fullName>
    </submittedName>
    <submittedName>
        <fullName evidence="10">Glycine/betaine ABC transporter permease</fullName>
    </submittedName>
</protein>
<evidence type="ECO:0000256" key="7">
    <source>
        <dbReference type="ARBA" id="ARBA00023136"/>
    </source>
</evidence>
<sequence length="563" mass="61787">MQQKEAQGQQVFYVSAGIILVLVALGAIFPVGFGEVAGKLLSGATRLFGWFYLLSVFFIVVFLIGLACSKYGKVRLGPQDERPEYGFFSWVSMLLAAGFGVGLVFYGMAEPMSHYIDPPYGDMAGETEASARYAIQYAFFNWGIHQWAGFALVGLIIAYYQFRKDQPGLVSVVLRPLTSKHPRARPYFNGALDVFAVVATVMGVATSVGFGVLQTNGGLHAVFGTPENALWKFIILFCMFCAYMLSTWSGLDKGIKRLSNLNMVMCILLMLYVLFTGPTLKILETITLGLGDYLQNFFVMSLRMSPYDGNEWAQGWTIFYWAWVIAWSPFVGTFVARISRGRTIKEYVFGVLFVPPLLACLWLGVFGGSAIHMELASENLGLAAATQENITVALFSMFDLMPFSGLLSVMAMVLIFIFLVTSADSATYIIAQMTDNGSINPPLFKRVLWGVLMAAICFTLLAAGGLEGLQAASVLAALPFTFILYLMIVVLMRELRKDRKLMLDSLYSHYKAMPVGADAYEARDQATSEGMDPPEEALKEEDLEIDPDAPLGADKPVTGGSGS</sequence>
<dbReference type="RefSeq" id="WP_084541976.1">
    <property type="nucleotide sequence ID" value="NZ_BJXU01000086.1"/>
</dbReference>
<feature type="transmembrane region" description="Helical" evidence="9">
    <location>
        <begin position="318"/>
        <end position="336"/>
    </location>
</feature>
<accession>A0A1M7J2K9</accession>
<keyword evidence="5 9" id="KW-0812">Transmembrane</keyword>
<dbReference type="Proteomes" id="UP000184123">
    <property type="component" value="Unassembled WGS sequence"/>
</dbReference>
<comment type="similarity">
    <text evidence="2">Belongs to the BCCT transporter (TC 2.A.15) family.</text>
</comment>
<dbReference type="EMBL" id="BJXU01000086">
    <property type="protein sequence ID" value="GEN24290.1"/>
    <property type="molecule type" value="Genomic_DNA"/>
</dbReference>
<evidence type="ECO:0000256" key="3">
    <source>
        <dbReference type="ARBA" id="ARBA00022448"/>
    </source>
</evidence>
<dbReference type="PANTHER" id="PTHR30047:SF7">
    <property type="entry name" value="HIGH-AFFINITY CHOLINE TRANSPORT PROTEIN"/>
    <property type="match status" value="1"/>
</dbReference>
<feature type="transmembrane region" description="Helical" evidence="9">
    <location>
        <begin position="233"/>
        <end position="251"/>
    </location>
</feature>
<feature type="compositionally biased region" description="Acidic residues" evidence="8">
    <location>
        <begin position="532"/>
        <end position="547"/>
    </location>
</feature>
<dbReference type="GO" id="GO:0022857">
    <property type="term" value="F:transmembrane transporter activity"/>
    <property type="evidence" value="ECO:0007669"/>
    <property type="project" value="InterPro"/>
</dbReference>
<feature type="transmembrane region" description="Helical" evidence="9">
    <location>
        <begin position="144"/>
        <end position="162"/>
    </location>
</feature>
<comment type="subcellular location">
    <subcellularLocation>
        <location evidence="1">Cell membrane</location>
        <topology evidence="1">Multi-pass membrane protein</topology>
    </subcellularLocation>
</comment>
<dbReference type="OrthoDB" id="9775735at2"/>
<evidence type="ECO:0000256" key="9">
    <source>
        <dbReference type="SAM" id="Phobius"/>
    </source>
</evidence>
<dbReference type="AlphaFoldDB" id="A0A1M7J2K9"/>
<name>A0A1M7J2K9_9GAMM</name>
<dbReference type="InterPro" id="IPR000060">
    <property type="entry name" value="BCCT_transptr"/>
</dbReference>
<feature type="transmembrane region" description="Helical" evidence="9">
    <location>
        <begin position="190"/>
        <end position="213"/>
    </location>
</feature>
<evidence type="ECO:0000256" key="2">
    <source>
        <dbReference type="ARBA" id="ARBA00005658"/>
    </source>
</evidence>
<dbReference type="Proteomes" id="UP000321726">
    <property type="component" value="Unassembled WGS sequence"/>
</dbReference>
<evidence type="ECO:0000256" key="5">
    <source>
        <dbReference type="ARBA" id="ARBA00022692"/>
    </source>
</evidence>
<keyword evidence="3" id="KW-0813">Transport</keyword>
<dbReference type="NCBIfam" id="TIGR00842">
    <property type="entry name" value="bcct"/>
    <property type="match status" value="1"/>
</dbReference>
<feature type="transmembrane region" description="Helical" evidence="9">
    <location>
        <begin position="87"/>
        <end position="109"/>
    </location>
</feature>
<dbReference type="GO" id="GO:0005886">
    <property type="term" value="C:plasma membrane"/>
    <property type="evidence" value="ECO:0007669"/>
    <property type="project" value="UniProtKB-SubCell"/>
</dbReference>
<proteinExistence type="inferred from homology"/>
<evidence type="ECO:0000256" key="6">
    <source>
        <dbReference type="ARBA" id="ARBA00022989"/>
    </source>
</evidence>
<reference evidence="11 12" key="1">
    <citation type="submission" date="2016-11" db="EMBL/GenBank/DDBJ databases">
        <authorList>
            <person name="Jaros S."/>
            <person name="Januszkiewicz K."/>
            <person name="Wedrychowicz H."/>
        </authorList>
    </citation>
    <scope>NUCLEOTIDE SEQUENCE [LARGE SCALE GENOMIC DNA]</scope>
    <source>
        <strain evidence="11 12">DSM 4740</strain>
    </source>
</reference>
<organism evidence="11 12">
    <name type="scientific">Halomonas cupida</name>
    <dbReference type="NCBI Taxonomy" id="44933"/>
    <lineage>
        <taxon>Bacteria</taxon>
        <taxon>Pseudomonadati</taxon>
        <taxon>Pseudomonadota</taxon>
        <taxon>Gammaproteobacteria</taxon>
        <taxon>Oceanospirillales</taxon>
        <taxon>Halomonadaceae</taxon>
        <taxon>Halomonas</taxon>
    </lineage>
</organism>